<accession>A0A8S4FU44</accession>
<feature type="region of interest" description="Disordered" evidence="1">
    <location>
        <begin position="329"/>
        <end position="431"/>
    </location>
</feature>
<keyword evidence="3" id="KW-1185">Reference proteome</keyword>
<comment type="caution">
    <text evidence="2">The sequence shown here is derived from an EMBL/GenBank/DDBJ whole genome shotgun (WGS) entry which is preliminary data.</text>
</comment>
<protein>
    <submittedName>
        <fullName evidence="2">(diamondback moth) hypothetical protein</fullName>
    </submittedName>
</protein>
<feature type="compositionally biased region" description="Polar residues" evidence="1">
    <location>
        <begin position="402"/>
        <end position="413"/>
    </location>
</feature>
<feature type="compositionally biased region" description="Pro residues" evidence="1">
    <location>
        <begin position="188"/>
        <end position="198"/>
    </location>
</feature>
<dbReference type="Proteomes" id="UP000653454">
    <property type="component" value="Unassembled WGS sequence"/>
</dbReference>
<dbReference type="EMBL" id="CAJHNJ030000042">
    <property type="protein sequence ID" value="CAG9130724.1"/>
    <property type="molecule type" value="Genomic_DNA"/>
</dbReference>
<sequence length="431" mass="46218">MRCLFCRPIMVSQERDAYTDVVELCALLQCLGFNVKSLDTNEGTNVSQDAGVVGGTRTVVINCQSSGLHVVLESGAAACSCPATDHQNSGFWQMEAVTGGKQVEKECGSALLGSLPKSFKERLSADLQEMVRCIKQHTGDAAPALHHSASLAELTTPEKKITMQQLKADTPTRYRSLDTLSGGQGAELPPPGSLTKPPPEADRASKVPLMCRRQSTYTVASTPGGSVRKRNKTSSPIQPQSSVLDSLIEAEKAAEALRYQLASIIRDFADEGRDDSSMSSLALDVSKISLLKGADSKAQFASSPNLSGMGTLHEGLTKGNLKRFESASTSNLLSAKSTPKESTSRISKLRRLSPSIFKMRKDSSSAAKGDKSAKSDTSKTSKFNNMMRPRIVTPVRIPRQVSEASPNLSASKNKFSHVKSTIPRPASAKKE</sequence>
<dbReference type="AlphaFoldDB" id="A0A8S4FU44"/>
<feature type="compositionally biased region" description="Low complexity" evidence="1">
    <location>
        <begin position="380"/>
        <end position="399"/>
    </location>
</feature>
<evidence type="ECO:0000313" key="3">
    <source>
        <dbReference type="Proteomes" id="UP000653454"/>
    </source>
</evidence>
<evidence type="ECO:0000256" key="1">
    <source>
        <dbReference type="SAM" id="MobiDB-lite"/>
    </source>
</evidence>
<proteinExistence type="predicted"/>
<gene>
    <name evidence="2" type="ORF">PLXY2_LOCUS10019</name>
</gene>
<name>A0A8S4FU44_PLUXY</name>
<feature type="region of interest" description="Disordered" evidence="1">
    <location>
        <begin position="166"/>
        <end position="204"/>
    </location>
</feature>
<organism evidence="2 3">
    <name type="scientific">Plutella xylostella</name>
    <name type="common">Diamondback moth</name>
    <name type="synonym">Plutella maculipennis</name>
    <dbReference type="NCBI Taxonomy" id="51655"/>
    <lineage>
        <taxon>Eukaryota</taxon>
        <taxon>Metazoa</taxon>
        <taxon>Ecdysozoa</taxon>
        <taxon>Arthropoda</taxon>
        <taxon>Hexapoda</taxon>
        <taxon>Insecta</taxon>
        <taxon>Pterygota</taxon>
        <taxon>Neoptera</taxon>
        <taxon>Endopterygota</taxon>
        <taxon>Lepidoptera</taxon>
        <taxon>Glossata</taxon>
        <taxon>Ditrysia</taxon>
        <taxon>Yponomeutoidea</taxon>
        <taxon>Plutellidae</taxon>
        <taxon>Plutella</taxon>
    </lineage>
</organism>
<feature type="compositionally biased region" description="Polar residues" evidence="1">
    <location>
        <begin position="233"/>
        <end position="242"/>
    </location>
</feature>
<feature type="compositionally biased region" description="Basic and acidic residues" evidence="1">
    <location>
        <begin position="359"/>
        <end position="379"/>
    </location>
</feature>
<evidence type="ECO:0000313" key="2">
    <source>
        <dbReference type="EMBL" id="CAG9130724.1"/>
    </source>
</evidence>
<reference evidence="2" key="1">
    <citation type="submission" date="2020-11" db="EMBL/GenBank/DDBJ databases">
        <authorList>
            <person name="Whiteford S."/>
        </authorList>
    </citation>
    <scope>NUCLEOTIDE SEQUENCE</scope>
</reference>
<feature type="region of interest" description="Disordered" evidence="1">
    <location>
        <begin position="217"/>
        <end position="242"/>
    </location>
</feature>